<reference evidence="2 3" key="1">
    <citation type="journal article" date="2017" name="MBio">
        <title>Type VI secretion-mediated competition in the bee gut microbiome.</title>
        <authorList>
            <person name="Steele M.I."/>
            <person name="Kwong W.K."/>
            <person name="Powell J.E."/>
            <person name="Whiteley M."/>
            <person name="Moran N.A."/>
        </authorList>
    </citation>
    <scope>NUCLEOTIDE SEQUENCE [LARGE SCALE GENOMIC DNA]</scope>
    <source>
        <strain evidence="2 3">PEB0171</strain>
    </source>
</reference>
<feature type="domain" description="DUF306" evidence="1">
    <location>
        <begin position="25"/>
        <end position="92"/>
    </location>
</feature>
<dbReference type="EMBL" id="MEIV01000011">
    <property type="protein sequence ID" value="PIT64687.1"/>
    <property type="molecule type" value="Genomic_DNA"/>
</dbReference>
<dbReference type="AlphaFoldDB" id="A0A2N9Y6Q0"/>
<dbReference type="InterPro" id="IPR005184">
    <property type="entry name" value="DUF306_Meta_HslJ"/>
</dbReference>
<sequence>MGWKWGLSVDSVKDAKGHSLADFTKDSRQPRLHFKDGQLNVSGACNQYLSSYQSDSYDMKLSLGEANSRSKMTCAPELMARDKAIERFMNNNKLLVGSEINDRSDVIMKNHQGDILTLSKHYLYRRGNDSSFFKSH</sequence>
<gene>
    <name evidence="2" type="ORF">BHC47_02085</name>
</gene>
<accession>A0A2N9Y6Q0</accession>
<evidence type="ECO:0000313" key="2">
    <source>
        <dbReference type="EMBL" id="PIT64687.1"/>
    </source>
</evidence>
<dbReference type="Pfam" id="PF03724">
    <property type="entry name" value="META"/>
    <property type="match status" value="1"/>
</dbReference>
<dbReference type="InterPro" id="IPR038670">
    <property type="entry name" value="HslJ-like_sf"/>
</dbReference>
<evidence type="ECO:0000259" key="1">
    <source>
        <dbReference type="Pfam" id="PF03724"/>
    </source>
</evidence>
<dbReference type="Proteomes" id="UP000231094">
    <property type="component" value="Unassembled WGS sequence"/>
</dbReference>
<proteinExistence type="predicted"/>
<comment type="caution">
    <text evidence="2">The sequence shown here is derived from an EMBL/GenBank/DDBJ whole genome shotgun (WGS) entry which is preliminary data.</text>
</comment>
<dbReference type="Gene3D" id="2.40.128.270">
    <property type="match status" value="1"/>
</dbReference>
<organism evidence="2 3">
    <name type="scientific">Snodgrassella alvi</name>
    <dbReference type="NCBI Taxonomy" id="1196083"/>
    <lineage>
        <taxon>Bacteria</taxon>
        <taxon>Pseudomonadati</taxon>
        <taxon>Pseudomonadota</taxon>
        <taxon>Betaproteobacteria</taxon>
        <taxon>Neisseriales</taxon>
        <taxon>Neisseriaceae</taxon>
        <taxon>Snodgrassella</taxon>
    </lineage>
</organism>
<evidence type="ECO:0000313" key="3">
    <source>
        <dbReference type="Proteomes" id="UP000231094"/>
    </source>
</evidence>
<name>A0A2N9Y6Q0_9NEIS</name>
<protein>
    <recommendedName>
        <fullName evidence="1">DUF306 domain-containing protein</fullName>
    </recommendedName>
</protein>